<evidence type="ECO:0000313" key="3">
    <source>
        <dbReference type="Proteomes" id="UP000023762"/>
    </source>
</evidence>
<dbReference type="RefSeq" id="WP_156928263.1">
    <property type="nucleotide sequence ID" value="NZ_CP007474.1"/>
</dbReference>
<dbReference type="EMBL" id="CP007474">
    <property type="protein sequence ID" value="AHX04738.1"/>
    <property type="molecule type" value="Genomic_DNA"/>
</dbReference>
<keyword evidence="3" id="KW-1185">Reference proteome</keyword>
<dbReference type="OrthoDB" id="7163240at2"/>
<gene>
    <name evidence="2" type="ORF">EHF_0515</name>
</gene>
<protein>
    <submittedName>
        <fullName evidence="2">Uncharacterized protein</fullName>
    </submittedName>
</protein>
<sequence length="1437" mass="166725">MVFFKKDTAIGNLVTGLLASFLVTVILAFGCKRLCDNYQSRVKLLRDLFRKEHEEKVELPQVELNEDFEQSIKQLLKLKKSALEDLSIDCTVGTQQNQSILEEYDREIKHLETMQKRQIEILQQSNSLVDQFNMQNWKYGEDVKYAQDSFIKHIKYERYSHNRFCSYLSEFKVDSSLISNQFEPNLSSAMIYINCVPSITYIFKSASALLSAIGSLQTDHQVSFVQYCQRVYDFDCQVVLKTEISLFNKSKSDLCTYVGINYWINKSVLRYIYYDGCINSLKKAKHSLGRFLDAEYSSMVTFYRRMGMGSTIDQFKNSISMQPPRSEIDRITLCGNSVMQEIVEELDSLNTVEVTAIDNMQSELPQASLISRKVINLIRAKEELENLIQKKQKLSSEDGPYAEIDQIVSYLRSKFSEVKDHILVHLPANMSQKVIQVQASLDLHFRGRSFSLEFEGKSLSDIKQQILCLCERLFQEEEDQIKSLKSLQYMQDIVKKFMFDLDDPTGNVLLYSLYDNLKCYVDLLESAQTAFSEQERILEKDNNIVHADLLSKGLPGLQKVYDILYTRYRFLEQNHNKIEEAQLKLLDIYKINSCWGNLEKSIQHSYILYEQLGALGSKYTYIDSLLNRLQKLSEATFLIKDGSSYLDLLDIPEGERNGFLDELSRQEDSVKLLELLSTKKIDFSILNSRMTDQLMIKQQSLNECLSVFKDKRNEILMDSNVVRFLSEGIKIDFVDRLEGLKKELIFLNDQNEQLMFSEHIKEINSVISSIEVVSELLSDDDKIPEQKVRKLINSLCCLQEDFSVNNQLLNLLNLKKEIQEERKSRLPVTNELQVVFLKSDKIESELLRLKNEIDEIIDQVNELLIIEEDTNVMNQIKEFVGVLSGLLYDASHKENISELLCYIEKKEFNDLLSKLENHMDFSDDEKHYVERIVSGLKNISKLSNELQAKQIERSELDSTSLTLARKLMSIGYQLSVKEKLSVLDDLSNFFNVLECLRTKFVKLYKETVYMIRGVIDTKKCNETSFIELINETLKSLDDNSNLSITADSFISEELENFGKLRELQGYVLELEKEDNNTEEIINELLDRLSDGLTEKEIRLCKNLKNIASLDDMNETFSQLKTCICKTKDKELSQYQDKLNKFVDDIIVTYTDTVDNPYLLHEDKGFTADECRKMTTLYSKIKSSLEDLQSILRQDNIIMIPDAEQKIQEIYESLKDIFLENCDLSNMLSDVLSRSKNCEEKLGLNTYVTHFLSFINLLNYHIIEKKFYVEGHMIANLNDQIHQQEMLVLESRAAVNEEVSRSVQRLLDQSIYYPRDLINVRLIKRKLIDNGIICDDLMKILEDDVRAKVACSSNVMVALMHREDMNRLEDQTGIYKEQQMSHARRLQLYKVIKKFMDNSIDGSNVQYLREIDDSIQQPSAILCSSENRSQHEMATVSI</sequence>
<accession>X5GJV7</accession>
<feature type="coiled-coil region" evidence="1">
    <location>
        <begin position="370"/>
        <end position="397"/>
    </location>
</feature>
<name>X5GJV7_9RICK</name>
<dbReference type="Proteomes" id="UP000023762">
    <property type="component" value="Chromosome"/>
</dbReference>
<proteinExistence type="predicted"/>
<evidence type="ECO:0000256" key="1">
    <source>
        <dbReference type="SAM" id="Coils"/>
    </source>
</evidence>
<organism evidence="2 3">
    <name type="scientific">Ehrlichia japonica</name>
    <dbReference type="NCBI Taxonomy" id="391036"/>
    <lineage>
        <taxon>Bacteria</taxon>
        <taxon>Pseudomonadati</taxon>
        <taxon>Pseudomonadota</taxon>
        <taxon>Alphaproteobacteria</taxon>
        <taxon>Rickettsiales</taxon>
        <taxon>Anaplasmataceae</taxon>
        <taxon>Ehrlichia</taxon>
    </lineage>
</organism>
<reference evidence="2 3" key="1">
    <citation type="submission" date="2014-03" db="EMBL/GenBank/DDBJ databases">
        <title>Sequencing and Comparison of Genomes and Transcriptome Profiles of Human Ehrlichiosis Agents.</title>
        <authorList>
            <person name="Lin M."/>
            <person name="Daugherty S.C."/>
            <person name="Nagaraj S."/>
            <person name="Cheng Z."/>
            <person name="Xiong Q."/>
            <person name="Lin F.-Y."/>
            <person name="Sengamalay N."/>
            <person name="Ott S."/>
            <person name="Godinez A."/>
            <person name="Tallon L.J."/>
            <person name="Sadzewicz L."/>
            <person name="Fraser C.M."/>
            <person name="Dunning Hotopp J.C."/>
            <person name="Rikihisa Y."/>
        </authorList>
    </citation>
    <scope>NUCLEOTIDE SEQUENCE [LARGE SCALE GENOMIC DNA]</scope>
    <source>
        <strain evidence="2 3">HF</strain>
    </source>
</reference>
<dbReference type="eggNOG" id="COG1196">
    <property type="taxonomic scope" value="Bacteria"/>
</dbReference>
<feature type="coiled-coil region" evidence="1">
    <location>
        <begin position="804"/>
        <end position="866"/>
    </location>
</feature>
<dbReference type="HOGENOM" id="CLU_250450_0_0_5"/>
<keyword evidence="1" id="KW-0175">Coiled coil</keyword>
<evidence type="ECO:0000313" key="2">
    <source>
        <dbReference type="EMBL" id="AHX04738.1"/>
    </source>
</evidence>
<dbReference type="PROSITE" id="PS51257">
    <property type="entry name" value="PROKAR_LIPOPROTEIN"/>
    <property type="match status" value="1"/>
</dbReference>
<dbReference type="KEGG" id="ehh:EHF_0515"/>